<feature type="compositionally biased region" description="Basic and acidic residues" evidence="1">
    <location>
        <begin position="1"/>
        <end position="17"/>
    </location>
</feature>
<proteinExistence type="predicted"/>
<evidence type="ECO:0000313" key="3">
    <source>
        <dbReference type="Proteomes" id="UP001549921"/>
    </source>
</evidence>
<comment type="caution">
    <text evidence="2">The sequence shown here is derived from an EMBL/GenBank/DDBJ whole genome shotgun (WGS) entry which is preliminary data.</text>
</comment>
<evidence type="ECO:0000313" key="2">
    <source>
        <dbReference type="EMBL" id="KAL0849996.1"/>
    </source>
</evidence>
<dbReference type="EMBL" id="JBEDNZ010000003">
    <property type="protein sequence ID" value="KAL0849996.1"/>
    <property type="molecule type" value="Genomic_DNA"/>
</dbReference>
<sequence length="160" mass="18093">MHGMAEKETVGEVKETSNLEEEYDTITYSLYDDITFESNQAQNISETIEKNVTINTPQNNVEELVTLKLDNFNELMSENSTLIKRKSSEEIIAKPKKNKNETILNKEENEMDDNTPDIKASKLVTVLSAVKIKNKDIDSKIKSKAVNISSDDLSNSDLFD</sequence>
<protein>
    <submittedName>
        <fullName evidence="2">Uncharacterized protein</fullName>
    </submittedName>
</protein>
<reference evidence="2 3" key="1">
    <citation type="submission" date="2024-06" db="EMBL/GenBank/DDBJ databases">
        <title>A chromosome-level genome assembly of beet webworm, Loxostege sticticalis.</title>
        <authorList>
            <person name="Zhang Y."/>
        </authorList>
    </citation>
    <scope>NUCLEOTIDE SEQUENCE [LARGE SCALE GENOMIC DNA]</scope>
    <source>
        <strain evidence="2">AQ028</strain>
        <tissue evidence="2">Male pupae</tissue>
    </source>
</reference>
<accession>A0ABD0TL99</accession>
<dbReference type="Proteomes" id="UP001549921">
    <property type="component" value="Unassembled WGS sequence"/>
</dbReference>
<feature type="region of interest" description="Disordered" evidence="1">
    <location>
        <begin position="1"/>
        <end position="22"/>
    </location>
</feature>
<evidence type="ECO:0000256" key="1">
    <source>
        <dbReference type="SAM" id="MobiDB-lite"/>
    </source>
</evidence>
<dbReference type="AlphaFoldDB" id="A0ABD0TL99"/>
<organism evidence="2 3">
    <name type="scientific">Loxostege sticticalis</name>
    <name type="common">Beet webworm moth</name>
    <dbReference type="NCBI Taxonomy" id="481309"/>
    <lineage>
        <taxon>Eukaryota</taxon>
        <taxon>Metazoa</taxon>
        <taxon>Ecdysozoa</taxon>
        <taxon>Arthropoda</taxon>
        <taxon>Hexapoda</taxon>
        <taxon>Insecta</taxon>
        <taxon>Pterygota</taxon>
        <taxon>Neoptera</taxon>
        <taxon>Endopterygota</taxon>
        <taxon>Lepidoptera</taxon>
        <taxon>Glossata</taxon>
        <taxon>Ditrysia</taxon>
        <taxon>Pyraloidea</taxon>
        <taxon>Crambidae</taxon>
        <taxon>Pyraustinae</taxon>
        <taxon>Loxostege</taxon>
    </lineage>
</organism>
<name>A0ABD0TL99_LOXSC</name>
<gene>
    <name evidence="2" type="ORF">ABMA28_011908</name>
</gene>